<gene>
    <name evidence="1" type="ORF">IE4872_PB00087</name>
</gene>
<keyword evidence="1" id="KW-0614">Plasmid</keyword>
<reference evidence="1 2" key="1">
    <citation type="submission" date="2016-09" db="EMBL/GenBank/DDBJ databases">
        <title>The complete genome sequences of Rhizobium gallicum, symbiovars gallicum and phaseoli, symbionts associated to common bean (Phaseolus vulgaris).</title>
        <authorList>
            <person name="Bustos P."/>
            <person name="Santamaria R.I."/>
            <person name="Perez-Carrascal O.M."/>
            <person name="Juarez S."/>
            <person name="Lozano L."/>
            <person name="Martinez-Flores I."/>
            <person name="Martinez-Romero E."/>
            <person name="Cevallos M."/>
            <person name="Romero D."/>
            <person name="Davila G."/>
            <person name="Gonzalez V."/>
        </authorList>
    </citation>
    <scope>NUCLEOTIDE SEQUENCE [LARGE SCALE GENOMIC DNA]</scope>
    <source>
        <strain evidence="1 2">IE4872</strain>
        <plasmid evidence="2">prgalie4872a 2</plasmid>
    </source>
</reference>
<evidence type="ECO:0000313" key="2">
    <source>
        <dbReference type="Proteomes" id="UP000184749"/>
    </source>
</evidence>
<accession>A0A1L5NPZ7</accession>
<dbReference type="Proteomes" id="UP000184749">
    <property type="component" value="Plasmid pRgalIE4872a"/>
</dbReference>
<sequence>MIDGQSIGFFDVGLHEVFGARVGLVWPRHSWTFHGTTHGCLWGTASFRKVLRFHTRLSDAYGIRLALNACTRSIVERVNVYCRLALR</sequence>
<geneLocation type="plasmid" evidence="2">
    <name>prgalie4872a 2</name>
</geneLocation>
<protein>
    <submittedName>
        <fullName evidence="1">Uncharacterized protein</fullName>
    </submittedName>
</protein>
<dbReference type="EMBL" id="CP017103">
    <property type="protein sequence ID" value="APO69958.1"/>
    <property type="molecule type" value="Genomic_DNA"/>
</dbReference>
<dbReference type="RefSeq" id="WP_156886531.1">
    <property type="nucleotide sequence ID" value="NZ_CP017103.1"/>
</dbReference>
<proteinExistence type="predicted"/>
<organism evidence="1 2">
    <name type="scientific">Rhizobium gallicum</name>
    <dbReference type="NCBI Taxonomy" id="56730"/>
    <lineage>
        <taxon>Bacteria</taxon>
        <taxon>Pseudomonadati</taxon>
        <taxon>Pseudomonadota</taxon>
        <taxon>Alphaproteobacteria</taxon>
        <taxon>Hyphomicrobiales</taxon>
        <taxon>Rhizobiaceae</taxon>
        <taxon>Rhizobium/Agrobacterium group</taxon>
        <taxon>Rhizobium</taxon>
    </lineage>
</organism>
<name>A0A1L5NPZ7_9HYPH</name>
<dbReference type="AlphaFoldDB" id="A0A1L5NPZ7"/>
<evidence type="ECO:0000313" key="1">
    <source>
        <dbReference type="EMBL" id="APO69958.1"/>
    </source>
</evidence>